<comment type="catalytic activity">
    <reaction evidence="11">
        <text>L-homoserine + NADP(+) = L-aspartate 4-semialdehyde + NADPH + H(+)</text>
        <dbReference type="Rhea" id="RHEA:15761"/>
        <dbReference type="ChEBI" id="CHEBI:15378"/>
        <dbReference type="ChEBI" id="CHEBI:57476"/>
        <dbReference type="ChEBI" id="CHEBI:57783"/>
        <dbReference type="ChEBI" id="CHEBI:58349"/>
        <dbReference type="ChEBI" id="CHEBI:537519"/>
        <dbReference type="EC" id="1.1.1.3"/>
    </reaction>
    <physiologicalReaction direction="right-to-left" evidence="11">
        <dbReference type="Rhea" id="RHEA:15763"/>
    </physiologicalReaction>
</comment>
<evidence type="ECO:0000256" key="7">
    <source>
        <dbReference type="ARBA" id="ARBA00022697"/>
    </source>
</evidence>
<dbReference type="PANTHER" id="PTHR43070">
    <property type="match status" value="1"/>
</dbReference>
<evidence type="ECO:0000256" key="8">
    <source>
        <dbReference type="ARBA" id="ARBA00022857"/>
    </source>
</evidence>
<keyword evidence="7 12" id="KW-0791">Threonine biosynthesis</keyword>
<dbReference type="Gene3D" id="3.30.360.10">
    <property type="entry name" value="Dihydrodipicolinate Reductase, domain 2"/>
    <property type="match status" value="1"/>
</dbReference>
<evidence type="ECO:0000256" key="10">
    <source>
        <dbReference type="ARBA" id="ARBA00023167"/>
    </source>
</evidence>
<comment type="caution">
    <text evidence="18">The sequence shown here is derived from an EMBL/GenBank/DDBJ whole genome shotgun (WGS) entry which is preliminary data.</text>
</comment>
<dbReference type="InterPro" id="IPR005106">
    <property type="entry name" value="Asp/hSer_DH_NAD-bd"/>
</dbReference>
<dbReference type="PROSITE" id="PS01042">
    <property type="entry name" value="HOMOSER_DHGENASE"/>
    <property type="match status" value="1"/>
</dbReference>
<feature type="chain" id="PRO_5045199378" description="Homoserine dehydrogenase" evidence="15">
    <location>
        <begin position="21"/>
        <end position="368"/>
    </location>
</feature>
<reference evidence="18 19" key="1">
    <citation type="submission" date="2021-02" db="EMBL/GenBank/DDBJ databases">
        <title>Variation within the Batrachochytrium salamandrivorans European outbreak.</title>
        <authorList>
            <person name="Kelly M."/>
            <person name="Pasmans F."/>
            <person name="Shea T.P."/>
            <person name="Munoz J.F."/>
            <person name="Carranza S."/>
            <person name="Cuomo C.A."/>
            <person name="Martel A."/>
        </authorList>
    </citation>
    <scope>NUCLEOTIDE SEQUENCE [LARGE SCALE GENOMIC DNA]</scope>
    <source>
        <strain evidence="18 19">AMFP18/2</strain>
    </source>
</reference>
<dbReference type="Proteomes" id="UP001648503">
    <property type="component" value="Unassembled WGS sequence"/>
</dbReference>
<dbReference type="Pfam" id="PF03447">
    <property type="entry name" value="NAD_binding_3"/>
    <property type="match status" value="1"/>
</dbReference>
<evidence type="ECO:0000256" key="2">
    <source>
        <dbReference type="ARBA" id="ARBA00005056"/>
    </source>
</evidence>
<keyword evidence="10 12" id="KW-0486">Methionine biosynthesis</keyword>
<dbReference type="InterPro" id="IPR019811">
    <property type="entry name" value="HDH_CS"/>
</dbReference>
<keyword evidence="9 12" id="KW-0560">Oxidoreductase</keyword>
<gene>
    <name evidence="18" type="ORF">BASA50_006615</name>
</gene>
<dbReference type="SUPFAM" id="SSF51735">
    <property type="entry name" value="NAD(P)-binding Rossmann-fold domains"/>
    <property type="match status" value="1"/>
</dbReference>
<dbReference type="EMBL" id="JAFCIX010000335">
    <property type="protein sequence ID" value="KAH6594367.1"/>
    <property type="molecule type" value="Genomic_DNA"/>
</dbReference>
<proteinExistence type="inferred from homology"/>
<evidence type="ECO:0000256" key="15">
    <source>
        <dbReference type="SAM" id="SignalP"/>
    </source>
</evidence>
<name>A0ABQ8FCE8_9FUNG</name>
<evidence type="ECO:0000313" key="19">
    <source>
        <dbReference type="Proteomes" id="UP001648503"/>
    </source>
</evidence>
<comment type="pathway">
    <text evidence="2 13">Amino-acid biosynthesis; L-threonine biosynthesis; L-threonine from L-aspartate: step 3/5.</text>
</comment>
<feature type="signal peptide" evidence="15">
    <location>
        <begin position="1"/>
        <end position="20"/>
    </location>
</feature>
<keyword evidence="6 12" id="KW-0028">Amino-acid biosynthesis</keyword>
<evidence type="ECO:0000256" key="12">
    <source>
        <dbReference type="PIRNR" id="PIRNR036497"/>
    </source>
</evidence>
<comment type="cofactor">
    <cofactor evidence="1">
        <name>a metal cation</name>
        <dbReference type="ChEBI" id="CHEBI:25213"/>
    </cofactor>
</comment>
<evidence type="ECO:0000259" key="16">
    <source>
        <dbReference type="Pfam" id="PF00742"/>
    </source>
</evidence>
<dbReference type="InterPro" id="IPR022697">
    <property type="entry name" value="HDH_short"/>
</dbReference>
<organism evidence="18 19">
    <name type="scientific">Batrachochytrium salamandrivorans</name>
    <dbReference type="NCBI Taxonomy" id="1357716"/>
    <lineage>
        <taxon>Eukaryota</taxon>
        <taxon>Fungi</taxon>
        <taxon>Fungi incertae sedis</taxon>
        <taxon>Chytridiomycota</taxon>
        <taxon>Chytridiomycota incertae sedis</taxon>
        <taxon>Chytridiomycetes</taxon>
        <taxon>Rhizophydiales</taxon>
        <taxon>Rhizophydiales incertae sedis</taxon>
        <taxon>Batrachochytrium</taxon>
    </lineage>
</organism>
<dbReference type="Pfam" id="PF00742">
    <property type="entry name" value="Homoserine_dh"/>
    <property type="match status" value="1"/>
</dbReference>
<keyword evidence="19" id="KW-1185">Reference proteome</keyword>
<evidence type="ECO:0000256" key="11">
    <source>
        <dbReference type="ARBA" id="ARBA00048841"/>
    </source>
</evidence>
<keyword evidence="8 12" id="KW-0521">NADP</keyword>
<keyword evidence="15" id="KW-0732">Signal</keyword>
<evidence type="ECO:0000313" key="18">
    <source>
        <dbReference type="EMBL" id="KAH6594367.1"/>
    </source>
</evidence>
<evidence type="ECO:0000256" key="14">
    <source>
        <dbReference type="RuleBase" id="RU004171"/>
    </source>
</evidence>
<protein>
    <recommendedName>
        <fullName evidence="5 12">Homoserine dehydrogenase</fullName>
        <shortName evidence="12">HDH</shortName>
        <ecNumber evidence="5 12">1.1.1.3</ecNumber>
    </recommendedName>
</protein>
<evidence type="ECO:0000256" key="1">
    <source>
        <dbReference type="ARBA" id="ARBA00001920"/>
    </source>
</evidence>
<sequence length="368" mass="39332">MTSTPTTVHIALIGPGLVGAEFLAQVAAYQQQVKEASTTSLQPRLVVVGIATSSRQLTQPSIDLTTWKAALAASTESTLDAFLTHASKYSPCILVDATSSNTIAESYPDCISRHGLHIVTPNKKAFSADLDLYQRIIALANTHNKKVLHEATVGAGLPILSTLNDLVDTGDEIIKIEGVFSGTLSYIFNAFSSVDTAVSSTPSGFSDIVKQAKSLGYTEPDPRDDLNGMDVARKVVILARLAGVPLSTDTLPIETVVPATLEKVTPTEFMDRLVDYDDHFDKMRRDTAEKDAVLRYVGVVDVRGKCGQVNMVAYDKGHPFASLKGSDNIVAFTTKRFPNSLIVQGAGAGAAVTAYAMLADVLKIARMV</sequence>
<evidence type="ECO:0000256" key="4">
    <source>
        <dbReference type="ARBA" id="ARBA00006753"/>
    </source>
</evidence>
<dbReference type="InterPro" id="IPR011147">
    <property type="entry name" value="Bifunc_Aspkin/hSer_DH"/>
</dbReference>
<evidence type="ECO:0000256" key="5">
    <source>
        <dbReference type="ARBA" id="ARBA00013213"/>
    </source>
</evidence>
<dbReference type="InterPro" id="IPR001342">
    <property type="entry name" value="HDH_cat"/>
</dbReference>
<evidence type="ECO:0000256" key="3">
    <source>
        <dbReference type="ARBA" id="ARBA00005062"/>
    </source>
</evidence>
<comment type="similarity">
    <text evidence="4 12 14">Belongs to the homoserine dehydrogenase family.</text>
</comment>
<dbReference type="SUPFAM" id="SSF55347">
    <property type="entry name" value="Glyceraldehyde-3-phosphate dehydrogenase-like, C-terminal domain"/>
    <property type="match status" value="1"/>
</dbReference>
<feature type="domain" description="Aspartate/homoserine dehydrogenase NAD-binding" evidence="17">
    <location>
        <begin position="14"/>
        <end position="150"/>
    </location>
</feature>
<evidence type="ECO:0000259" key="17">
    <source>
        <dbReference type="Pfam" id="PF03447"/>
    </source>
</evidence>
<dbReference type="InterPro" id="IPR036291">
    <property type="entry name" value="NAD(P)-bd_dom_sf"/>
</dbReference>
<dbReference type="EC" id="1.1.1.3" evidence="5 12"/>
<accession>A0ABQ8FCE8</accession>
<evidence type="ECO:0000256" key="9">
    <source>
        <dbReference type="ARBA" id="ARBA00023002"/>
    </source>
</evidence>
<dbReference type="PANTHER" id="PTHR43070:SF5">
    <property type="entry name" value="HOMOSERINE DEHYDROGENASE"/>
    <property type="match status" value="1"/>
</dbReference>
<dbReference type="PIRSF" id="PIRSF036497">
    <property type="entry name" value="HDH_short"/>
    <property type="match status" value="1"/>
</dbReference>
<feature type="domain" description="Homoserine dehydrogenase catalytic" evidence="16">
    <location>
        <begin position="158"/>
        <end position="362"/>
    </location>
</feature>
<dbReference type="Gene3D" id="3.40.50.720">
    <property type="entry name" value="NAD(P)-binding Rossmann-like Domain"/>
    <property type="match status" value="1"/>
</dbReference>
<evidence type="ECO:0000256" key="13">
    <source>
        <dbReference type="RuleBase" id="RU000579"/>
    </source>
</evidence>
<comment type="pathway">
    <text evidence="3 13">Amino-acid biosynthesis; L-methionine biosynthesis via de novo pathway; L-homoserine from L-aspartate: step 3/3.</text>
</comment>
<evidence type="ECO:0000256" key="6">
    <source>
        <dbReference type="ARBA" id="ARBA00022605"/>
    </source>
</evidence>